<comment type="caution">
    <text evidence="1">The sequence shown here is derived from an EMBL/GenBank/DDBJ whole genome shotgun (WGS) entry which is preliminary data.</text>
</comment>
<gene>
    <name evidence="1" type="ORF">PZA18_02730</name>
</gene>
<evidence type="ECO:0000313" key="2">
    <source>
        <dbReference type="Proteomes" id="UP001172778"/>
    </source>
</evidence>
<organism evidence="1 2">
    <name type="scientific">Parachitinimonas caeni</name>
    <dbReference type="NCBI Taxonomy" id="3031301"/>
    <lineage>
        <taxon>Bacteria</taxon>
        <taxon>Pseudomonadati</taxon>
        <taxon>Pseudomonadota</taxon>
        <taxon>Betaproteobacteria</taxon>
        <taxon>Neisseriales</taxon>
        <taxon>Chitinibacteraceae</taxon>
        <taxon>Parachitinimonas</taxon>
    </lineage>
</organism>
<dbReference type="Proteomes" id="UP001172778">
    <property type="component" value="Unassembled WGS sequence"/>
</dbReference>
<sequence length="306" mass="34942">MIASDPDWLPDLRWLLTSPSLLADASLPEFVCHGSPRLGTQWLQQLDQTALKAELDATALQAEPFRLGRYAERLMQATLQHLPDHRLLAHQLAVHENGISKGEYDFLVSEPAGEIWHLELAVKIYVALPLDGTLHYLGPGLRDALRIKLARLFDHQLRLAFSTAGRAALPVQTSVRPLAWLRGWMFYRDPNHLPWSGLAAAHLRGWWRRWGEDLPRQRQDSRWRYLPRQNWMAPRSARPEDPEFSRWIDTLHTSDTQHSRPVMVAEYAPPEEGGAELARGLLLPRDWPDSKALNALLARLQTINSA</sequence>
<dbReference type="EMBL" id="JARRAF010000002">
    <property type="protein sequence ID" value="MDK2122963.1"/>
    <property type="molecule type" value="Genomic_DNA"/>
</dbReference>
<reference evidence="1" key="1">
    <citation type="submission" date="2023-03" db="EMBL/GenBank/DDBJ databases">
        <title>Chitinimonas shenzhenensis gen. nov., sp. nov., a novel member of family Burkholderiaceae isolated from activated sludge collected in Shen Zhen, China.</title>
        <authorList>
            <person name="Wang X."/>
        </authorList>
    </citation>
    <scope>NUCLEOTIDE SEQUENCE</scope>
    <source>
        <strain evidence="1">DQS-5</strain>
    </source>
</reference>
<keyword evidence="2" id="KW-1185">Reference proteome</keyword>
<dbReference type="Pfam" id="PF08907">
    <property type="entry name" value="DUF1853"/>
    <property type="match status" value="1"/>
</dbReference>
<protein>
    <submittedName>
        <fullName evidence="1">DUF1853 family protein</fullName>
    </submittedName>
</protein>
<proteinExistence type="predicted"/>
<dbReference type="RefSeq" id="WP_284099249.1">
    <property type="nucleotide sequence ID" value="NZ_JARRAF010000002.1"/>
</dbReference>
<dbReference type="InterPro" id="IPR015003">
    <property type="entry name" value="DUF1853"/>
</dbReference>
<evidence type="ECO:0000313" key="1">
    <source>
        <dbReference type="EMBL" id="MDK2122963.1"/>
    </source>
</evidence>
<accession>A0ABT7DV45</accession>
<name>A0ABT7DV45_9NEIS</name>